<evidence type="ECO:0000256" key="1">
    <source>
        <dbReference type="ARBA" id="ARBA00000448"/>
    </source>
</evidence>
<dbReference type="PANTHER" id="PTHR30620:SF16">
    <property type="entry name" value="LYSOSOMAL BETA GLUCOSIDASE"/>
    <property type="match status" value="1"/>
</dbReference>
<dbReference type="AlphaFoldDB" id="A0A0G3HC10"/>
<comment type="similarity">
    <text evidence="2">Belongs to the glycosyl hydrolase 3 family.</text>
</comment>
<dbReference type="GO" id="GO:0008422">
    <property type="term" value="F:beta-glucosidase activity"/>
    <property type="evidence" value="ECO:0007669"/>
    <property type="project" value="UniProtKB-EC"/>
</dbReference>
<dbReference type="SUPFAM" id="SSF51445">
    <property type="entry name" value="(Trans)glycosidases"/>
    <property type="match status" value="1"/>
</dbReference>
<name>A0A0G3HC10_9CORY</name>
<feature type="domain" description="Glycoside hydrolase family 3 N-terminal" evidence="7">
    <location>
        <begin position="129"/>
        <end position="431"/>
    </location>
</feature>
<reference evidence="8 9" key="1">
    <citation type="journal article" date="2015" name="Genome Announc.">
        <title>Virulence Factor Genes Detected in the Complete Genome Sequence of Corynebacterium uterequi DSM 45634, Isolated from the Uterus of a Maiden Mare.</title>
        <authorList>
            <person name="Ruckert C."/>
            <person name="Kriete M."/>
            <person name="Jaenicke S."/>
            <person name="Winkler A."/>
            <person name="Tauch A."/>
        </authorList>
    </citation>
    <scope>NUCLEOTIDE SEQUENCE [LARGE SCALE GENOMIC DNA]</scope>
    <source>
        <strain evidence="8 9">DSM 45634</strain>
    </source>
</reference>
<reference evidence="9" key="2">
    <citation type="submission" date="2015-05" db="EMBL/GenBank/DDBJ databases">
        <title>Complete genome sequence of Corynebacterium uterequi DSM 45634, isolated from the uterus of a maiden mare.</title>
        <authorList>
            <person name="Ruckert C."/>
            <person name="Albersmeier A."/>
            <person name="Winkler A."/>
            <person name="Tauch A."/>
        </authorList>
    </citation>
    <scope>NUCLEOTIDE SEQUENCE [LARGE SCALE GENOMIC DNA]</scope>
    <source>
        <strain evidence="9">DSM 45634</strain>
    </source>
</reference>
<accession>A0A0G3HC10</accession>
<evidence type="ECO:0000256" key="6">
    <source>
        <dbReference type="ARBA" id="ARBA00023295"/>
    </source>
</evidence>
<dbReference type="Gene3D" id="3.20.20.300">
    <property type="entry name" value="Glycoside hydrolase, family 3, N-terminal domain"/>
    <property type="match status" value="1"/>
</dbReference>
<organism evidence="8 9">
    <name type="scientific">Corynebacterium uterequi</name>
    <dbReference type="NCBI Taxonomy" id="1072256"/>
    <lineage>
        <taxon>Bacteria</taxon>
        <taxon>Bacillati</taxon>
        <taxon>Actinomycetota</taxon>
        <taxon>Actinomycetes</taxon>
        <taxon>Mycobacteriales</taxon>
        <taxon>Corynebacteriaceae</taxon>
        <taxon>Corynebacterium</taxon>
    </lineage>
</organism>
<evidence type="ECO:0000256" key="4">
    <source>
        <dbReference type="ARBA" id="ARBA00022729"/>
    </source>
</evidence>
<keyword evidence="4" id="KW-0732">Signal</keyword>
<gene>
    <name evidence="8" type="ORF">CUTER_01025</name>
</gene>
<dbReference type="InterPro" id="IPR051915">
    <property type="entry name" value="Cellulose_Degrad_GH3"/>
</dbReference>
<dbReference type="InterPro" id="IPR036881">
    <property type="entry name" value="Glyco_hydro_3_C_sf"/>
</dbReference>
<protein>
    <recommendedName>
        <fullName evidence="3">beta-glucosidase</fullName>
        <ecNumber evidence="3">3.2.1.21</ecNumber>
    </recommendedName>
</protein>
<dbReference type="InterPro" id="IPR017853">
    <property type="entry name" value="GH"/>
</dbReference>
<dbReference type="PANTHER" id="PTHR30620">
    <property type="entry name" value="PERIPLASMIC BETA-GLUCOSIDASE-RELATED"/>
    <property type="match status" value="1"/>
</dbReference>
<dbReference type="STRING" id="1072256.CUTER_01025"/>
<proteinExistence type="inferred from homology"/>
<dbReference type="EMBL" id="CP011546">
    <property type="protein sequence ID" value="AKK10225.1"/>
    <property type="molecule type" value="Genomic_DNA"/>
</dbReference>
<dbReference type="InterPro" id="IPR036962">
    <property type="entry name" value="Glyco_hydro_3_N_sf"/>
</dbReference>
<dbReference type="GO" id="GO:0009251">
    <property type="term" value="P:glucan catabolic process"/>
    <property type="evidence" value="ECO:0007669"/>
    <property type="project" value="TreeGrafter"/>
</dbReference>
<dbReference type="Pfam" id="PF00933">
    <property type="entry name" value="Glyco_hydro_3"/>
    <property type="match status" value="1"/>
</dbReference>
<keyword evidence="9" id="KW-1185">Reference proteome</keyword>
<dbReference type="PATRIC" id="fig|1072256.5.peg.193"/>
<dbReference type="KEGG" id="cut:CUTER_01025"/>
<evidence type="ECO:0000256" key="5">
    <source>
        <dbReference type="ARBA" id="ARBA00022801"/>
    </source>
</evidence>
<keyword evidence="6 8" id="KW-0326">Glycosidase</keyword>
<dbReference type="Proteomes" id="UP000035548">
    <property type="component" value="Chromosome"/>
</dbReference>
<comment type="catalytic activity">
    <reaction evidence="1">
        <text>Hydrolysis of terminal, non-reducing beta-D-glucosyl residues with release of beta-D-glucose.</text>
        <dbReference type="EC" id="3.2.1.21"/>
    </reaction>
</comment>
<dbReference type="EC" id="3.2.1.21" evidence="3"/>
<evidence type="ECO:0000259" key="7">
    <source>
        <dbReference type="Pfam" id="PF00933"/>
    </source>
</evidence>
<evidence type="ECO:0000256" key="3">
    <source>
        <dbReference type="ARBA" id="ARBA00012744"/>
    </source>
</evidence>
<dbReference type="Gene3D" id="3.40.50.1700">
    <property type="entry name" value="Glycoside hydrolase family 3 C-terminal domain"/>
    <property type="match status" value="1"/>
</dbReference>
<dbReference type="PRINTS" id="PR00133">
    <property type="entry name" value="GLHYDRLASE3"/>
</dbReference>
<evidence type="ECO:0000313" key="8">
    <source>
        <dbReference type="EMBL" id="AKK10225.1"/>
    </source>
</evidence>
<keyword evidence="5 8" id="KW-0378">Hydrolase</keyword>
<dbReference type="SUPFAM" id="SSF52279">
    <property type="entry name" value="Beta-D-glucan exohydrolase, C-terminal domain"/>
    <property type="match status" value="1"/>
</dbReference>
<sequence>MQQQPHLSSRLDNYLEIDGLRFRDLDRDGQLSPYEDWRLSPEERARDLAARMTPEEKAGLMVIGSHYPGFSEFLPHKRNGQLLNEQDLWQDKNPMTGQDYPEPFLQTSGTEAAIHERHQRFFIARDNLDPREMAEWTNAVQEVAERSRLGIPAVFASNPRNHYALVPVFGSSDSAGIFSDFPSELGLAALGDAARVEEFSRIAASEWRAVGLHKVYGYMADIASEPRWSRFANTFGEDPQLAAACVRATVVGFQEGGVACTVKHFPGGGVREDGHDPHFSWGQSNEYPTEGALATYHLPPFAAAVDAGVSAIMPYYAKPLNTSADQLEPQRWVSENQQFEEVAFAYNKAIITDLLRGDLGHTGYVNSDSGVIDAMPWGVEDLSKPERFARAIAAGVDIFSDMADPSELVAAYEQGLVTDEQLTTACERLLREPFELGLFDSPYVDESAADAALRVTSHLAAAERAQRDSVTLLRNSDGVLPLDLDSNMKVFVYTTGRTKIELAAERVREQVEVLLPYATVVDTPEEADLAFVVARPEINLFEDDKEGVSLSVDPRDNGVDVDRVVEIEKAVPTVLALNVTNPWLLAELEPHAAALVATFEISPDQLLRSLAGVDGGPKGKLPFAFPRSAEVFENSGRDVPGAFCGEDYPYVDRDGVAYGFGHGLRLS</sequence>
<dbReference type="InterPro" id="IPR001764">
    <property type="entry name" value="Glyco_hydro_3_N"/>
</dbReference>
<evidence type="ECO:0000256" key="2">
    <source>
        <dbReference type="ARBA" id="ARBA00005336"/>
    </source>
</evidence>
<evidence type="ECO:0000313" key="9">
    <source>
        <dbReference type="Proteomes" id="UP000035548"/>
    </source>
</evidence>